<evidence type="ECO:0000313" key="2">
    <source>
        <dbReference type="EMBL" id="ORY44553.1"/>
    </source>
</evidence>
<dbReference type="Proteomes" id="UP000193642">
    <property type="component" value="Unassembled WGS sequence"/>
</dbReference>
<feature type="region of interest" description="Disordered" evidence="1">
    <location>
        <begin position="316"/>
        <end position="462"/>
    </location>
</feature>
<proteinExistence type="predicted"/>
<feature type="compositionally biased region" description="Acidic residues" evidence="1">
    <location>
        <begin position="446"/>
        <end position="462"/>
    </location>
</feature>
<dbReference type="SMART" id="SM00384">
    <property type="entry name" value="AT_hook"/>
    <property type="match status" value="2"/>
</dbReference>
<protein>
    <submittedName>
        <fullName evidence="2">Uncharacterized protein</fullName>
    </submittedName>
</protein>
<evidence type="ECO:0000313" key="3">
    <source>
        <dbReference type="Proteomes" id="UP000193642"/>
    </source>
</evidence>
<dbReference type="AlphaFoldDB" id="A0A1Y2CBZ4"/>
<dbReference type="InterPro" id="IPR017956">
    <property type="entry name" value="AT_hook_DNA-bd_motif"/>
</dbReference>
<name>A0A1Y2CBZ4_9FUNG</name>
<dbReference type="EMBL" id="MCGO01000022">
    <property type="protein sequence ID" value="ORY44553.1"/>
    <property type="molecule type" value="Genomic_DNA"/>
</dbReference>
<organism evidence="2 3">
    <name type="scientific">Rhizoclosmatium globosum</name>
    <dbReference type="NCBI Taxonomy" id="329046"/>
    <lineage>
        <taxon>Eukaryota</taxon>
        <taxon>Fungi</taxon>
        <taxon>Fungi incertae sedis</taxon>
        <taxon>Chytridiomycota</taxon>
        <taxon>Chytridiomycota incertae sedis</taxon>
        <taxon>Chytridiomycetes</taxon>
        <taxon>Chytridiales</taxon>
        <taxon>Chytriomycetaceae</taxon>
        <taxon>Rhizoclosmatium</taxon>
    </lineage>
</organism>
<accession>A0A1Y2CBZ4</accession>
<evidence type="ECO:0000256" key="1">
    <source>
        <dbReference type="SAM" id="MobiDB-lite"/>
    </source>
</evidence>
<feature type="compositionally biased region" description="Acidic residues" evidence="1">
    <location>
        <begin position="426"/>
        <end position="438"/>
    </location>
</feature>
<gene>
    <name evidence="2" type="ORF">BCR33DRAFT_766134</name>
</gene>
<keyword evidence="3" id="KW-1185">Reference proteome</keyword>
<feature type="compositionally biased region" description="Basic residues" evidence="1">
    <location>
        <begin position="330"/>
        <end position="343"/>
    </location>
</feature>
<dbReference type="GO" id="GO:0003677">
    <property type="term" value="F:DNA binding"/>
    <property type="evidence" value="ECO:0007669"/>
    <property type="project" value="InterPro"/>
</dbReference>
<reference evidence="2 3" key="1">
    <citation type="submission" date="2016-07" db="EMBL/GenBank/DDBJ databases">
        <title>Pervasive Adenine N6-methylation of Active Genes in Fungi.</title>
        <authorList>
            <consortium name="DOE Joint Genome Institute"/>
            <person name="Mondo S.J."/>
            <person name="Dannebaum R.O."/>
            <person name="Kuo R.C."/>
            <person name="Labutti K."/>
            <person name="Haridas S."/>
            <person name="Kuo A."/>
            <person name="Salamov A."/>
            <person name="Ahrendt S.R."/>
            <person name="Lipzen A."/>
            <person name="Sullivan W."/>
            <person name="Andreopoulos W.B."/>
            <person name="Clum A."/>
            <person name="Lindquist E."/>
            <person name="Daum C."/>
            <person name="Ramamoorthy G.K."/>
            <person name="Gryganskyi A."/>
            <person name="Culley D."/>
            <person name="Magnuson J.K."/>
            <person name="James T.Y."/>
            <person name="O'Malley M.A."/>
            <person name="Stajich J.E."/>
            <person name="Spatafora J.W."/>
            <person name="Visel A."/>
            <person name="Grigoriev I.V."/>
        </authorList>
    </citation>
    <scope>NUCLEOTIDE SEQUENCE [LARGE SCALE GENOMIC DNA]</scope>
    <source>
        <strain evidence="2 3">JEL800</strain>
    </source>
</reference>
<comment type="caution">
    <text evidence="2">The sequence shown here is derived from an EMBL/GenBank/DDBJ whole genome shotgun (WGS) entry which is preliminary data.</text>
</comment>
<sequence>MDDKKGMDIVYCKVRGLTHFGQTIDSHGMSSSERASVSVEEQQRLVRIARGLVGDALVDGHGLGSGRRHLRSSASRRGNIRESAQFLLFLLHEDRDNSHLYSVKVVRSEGDESFLTGIASDPYNQEWEKDPAKNAGLVVLQDELGFSTDASINFAYNFDQTSYFNCKVTAVHIALRYANYAWPWACSATITNGPTYYDAEEEPILIQEQQQESCDSNKSDESFLDSLCSMVEAPTLPTPPVENASPEARLRLAPAADHPPVFTQSVTYSSSPVCARPDIFSVTQVSADPVIYRIPAVIETPPVVVNPVAQTSISIKPVADPPLGQEPQKRRGRPPKSSANKKLKQQETPSIVAEVVKPVPMKKPAAVAKPRGPGRPPKAVSSRIIEPPPPAPIQSTKNRGVALQRIQSDEYDELEEINGSASESDDRSDDEDICEDLEDINHSDSDDTEEEVEEEEYESMCL</sequence>